<dbReference type="Pfam" id="PF00472">
    <property type="entry name" value="RF-1"/>
    <property type="match status" value="1"/>
</dbReference>
<dbReference type="Gene3D" id="1.20.58.410">
    <property type="entry name" value="Release factor"/>
    <property type="match status" value="1"/>
</dbReference>
<organism evidence="7 8">
    <name type="scientific">Lentisphaera profundi</name>
    <dbReference type="NCBI Taxonomy" id="1658616"/>
    <lineage>
        <taxon>Bacteria</taxon>
        <taxon>Pseudomonadati</taxon>
        <taxon>Lentisphaerota</taxon>
        <taxon>Lentisphaeria</taxon>
        <taxon>Lentisphaerales</taxon>
        <taxon>Lentisphaeraceae</taxon>
        <taxon>Lentisphaera</taxon>
    </lineage>
</organism>
<dbReference type="InterPro" id="IPR000352">
    <property type="entry name" value="Pep_chain_release_fac_I"/>
</dbReference>
<evidence type="ECO:0000259" key="6">
    <source>
        <dbReference type="PROSITE" id="PS00745"/>
    </source>
</evidence>
<evidence type="ECO:0000313" key="8">
    <source>
        <dbReference type="Proteomes" id="UP001214250"/>
    </source>
</evidence>
<keyword evidence="8" id="KW-1185">Reference proteome</keyword>
<dbReference type="EMBL" id="CP117812">
    <property type="protein sequence ID" value="WDE98255.1"/>
    <property type="molecule type" value="Genomic_DNA"/>
</dbReference>
<feature type="modified residue" description="N5-methylglutamine" evidence="4">
    <location>
        <position position="236"/>
    </location>
</feature>
<keyword evidence="2 4" id="KW-0488">Methylation</keyword>
<dbReference type="PROSITE" id="PS00745">
    <property type="entry name" value="RF_PROK_I"/>
    <property type="match status" value="1"/>
</dbReference>
<dbReference type="Gene3D" id="3.30.160.20">
    <property type="match status" value="1"/>
</dbReference>
<dbReference type="NCBIfam" id="TIGR00020">
    <property type="entry name" value="prfB"/>
    <property type="match status" value="1"/>
</dbReference>
<dbReference type="Proteomes" id="UP001214250">
    <property type="component" value="Chromosome 2"/>
</dbReference>
<dbReference type="PANTHER" id="PTHR43116">
    <property type="entry name" value="PEPTIDE CHAIN RELEASE FACTOR 2"/>
    <property type="match status" value="1"/>
</dbReference>
<evidence type="ECO:0000256" key="3">
    <source>
        <dbReference type="ARBA" id="ARBA00022917"/>
    </source>
</evidence>
<comment type="similarity">
    <text evidence="1 4">Belongs to the prokaryotic/mitochondrial release factor family.</text>
</comment>
<keyword evidence="3 4" id="KW-0648">Protein biosynthesis</keyword>
<sequence>MNIWGGTFDVPTKTQELNQLELEMSSATFWENTNTAKITVDRVSVLKNVVTPYAELGSSVDDFLTLAELIEEEGAESELMADADGEWAELTKALDDLELLSFLSGKYDSGDCFLSINAGAGGTESCDWADMLFRMYRRWAESKKFKISIVSIQEGDEAGIKNCTLMIQGPMAFGYLKAERGVHRLVRISPFDSNKRRHTSFTSIDVVPDIGDEAEVDIDDKDLRVDTFRASGAGGQHVNTTDSAVRITHIPTGIVVACQMERSQHKNRATAMKMLGAKLEELRQAEHAAEIDANSSVKTDIGWGHQIRSYVLHPYKMIKDLRTTYETSNTNNVLDGDLDPFIQAYLRSGLNKEDND</sequence>
<proteinExistence type="inferred from homology"/>
<comment type="function">
    <text evidence="4">Peptide chain release factor 2 directs the termination of translation in response to the peptide chain termination codons UGA and UAA.</text>
</comment>
<evidence type="ECO:0000256" key="1">
    <source>
        <dbReference type="ARBA" id="ARBA00010835"/>
    </source>
</evidence>
<dbReference type="InterPro" id="IPR005139">
    <property type="entry name" value="PCRF"/>
</dbReference>
<evidence type="ECO:0000256" key="4">
    <source>
        <dbReference type="HAMAP-Rule" id="MF_00094"/>
    </source>
</evidence>
<gene>
    <name evidence="4 7" type="primary">prfB</name>
    <name evidence="7" type="ORF">PQO03_20780</name>
</gene>
<dbReference type="InterPro" id="IPR004374">
    <property type="entry name" value="PrfB"/>
</dbReference>
<dbReference type="Pfam" id="PF03462">
    <property type="entry name" value="PCRF"/>
    <property type="match status" value="1"/>
</dbReference>
<dbReference type="SMART" id="SM00937">
    <property type="entry name" value="PCRF"/>
    <property type="match status" value="1"/>
</dbReference>
<dbReference type="Gene3D" id="3.30.70.1660">
    <property type="match status" value="1"/>
</dbReference>
<name>A0ABY7VVK4_9BACT</name>
<keyword evidence="4" id="KW-0963">Cytoplasm</keyword>
<evidence type="ECO:0000256" key="5">
    <source>
        <dbReference type="NCBIfam" id="TIGR00020"/>
    </source>
</evidence>
<accession>A0ABY7VVK4</accession>
<dbReference type="HAMAP" id="MF_00094">
    <property type="entry name" value="Rel_fac_2"/>
    <property type="match status" value="1"/>
</dbReference>
<evidence type="ECO:0000256" key="2">
    <source>
        <dbReference type="ARBA" id="ARBA00022481"/>
    </source>
</evidence>
<dbReference type="SUPFAM" id="SSF75620">
    <property type="entry name" value="Release factor"/>
    <property type="match status" value="1"/>
</dbReference>
<dbReference type="PANTHER" id="PTHR43116:SF3">
    <property type="entry name" value="CLASS I PEPTIDE CHAIN RELEASE FACTOR"/>
    <property type="match status" value="1"/>
</dbReference>
<comment type="PTM">
    <text evidence="4">Methylated by PrmC. Methylation increases the termination efficiency of RF2.</text>
</comment>
<dbReference type="InterPro" id="IPR045853">
    <property type="entry name" value="Pep_chain_release_fac_I_sf"/>
</dbReference>
<evidence type="ECO:0000313" key="7">
    <source>
        <dbReference type="EMBL" id="WDE98255.1"/>
    </source>
</evidence>
<comment type="subcellular location">
    <subcellularLocation>
        <location evidence="4">Cytoplasm</location>
    </subcellularLocation>
</comment>
<reference evidence="7 8" key="1">
    <citation type="submission" date="2023-02" db="EMBL/GenBank/DDBJ databases">
        <title>Genome sequence of Lentisphaera profundi SAORIC-696.</title>
        <authorList>
            <person name="Kim e."/>
            <person name="Cho J.-C."/>
            <person name="Choi A."/>
            <person name="Kang I."/>
        </authorList>
    </citation>
    <scope>NUCLEOTIDE SEQUENCE [LARGE SCALE GENOMIC DNA]</scope>
    <source>
        <strain evidence="7 8">SAORIC-696</strain>
    </source>
</reference>
<protein>
    <recommendedName>
        <fullName evidence="4 5">Peptide chain release factor 2</fullName>
        <shortName evidence="4">RF-2</shortName>
    </recommendedName>
</protein>
<feature type="domain" description="Prokaryotic-type class I peptide chain release factors" evidence="6">
    <location>
        <begin position="229"/>
        <end position="245"/>
    </location>
</feature>